<feature type="transmembrane region" description="Helical" evidence="13">
    <location>
        <begin position="61"/>
        <end position="81"/>
    </location>
</feature>
<evidence type="ECO:0000259" key="16">
    <source>
        <dbReference type="Pfam" id="PF07732"/>
    </source>
</evidence>
<feature type="transmembrane region" description="Helical" evidence="13">
    <location>
        <begin position="752"/>
        <end position="778"/>
    </location>
</feature>
<evidence type="ECO:0000256" key="13">
    <source>
        <dbReference type="SAM" id="Phobius"/>
    </source>
</evidence>
<feature type="transmembrane region" description="Helical" evidence="13">
    <location>
        <begin position="1354"/>
        <end position="1380"/>
    </location>
</feature>
<feature type="transmembrane region" description="Helical" evidence="13">
    <location>
        <begin position="808"/>
        <end position="831"/>
    </location>
</feature>
<feature type="transmembrane region" description="Helical" evidence="13">
    <location>
        <begin position="1413"/>
        <end position="1434"/>
    </location>
</feature>
<feature type="transmembrane region" description="Helical" evidence="13">
    <location>
        <begin position="1325"/>
        <end position="1342"/>
    </location>
</feature>
<organism evidence="17 18">
    <name type="scientific">Vespula maculifrons</name>
    <name type="common">Eastern yellow jacket</name>
    <name type="synonym">Wasp</name>
    <dbReference type="NCBI Taxonomy" id="7453"/>
    <lineage>
        <taxon>Eukaryota</taxon>
        <taxon>Metazoa</taxon>
        <taxon>Ecdysozoa</taxon>
        <taxon>Arthropoda</taxon>
        <taxon>Hexapoda</taxon>
        <taxon>Insecta</taxon>
        <taxon>Pterygota</taxon>
        <taxon>Neoptera</taxon>
        <taxon>Endopterygota</taxon>
        <taxon>Hymenoptera</taxon>
        <taxon>Apocrita</taxon>
        <taxon>Aculeata</taxon>
        <taxon>Vespoidea</taxon>
        <taxon>Vespidae</taxon>
        <taxon>Vespinae</taxon>
        <taxon>Vespula</taxon>
    </lineage>
</organism>
<feature type="compositionally biased region" description="Basic and acidic residues" evidence="12">
    <location>
        <begin position="1050"/>
        <end position="1059"/>
    </location>
</feature>
<feature type="compositionally biased region" description="Polar residues" evidence="12">
    <location>
        <begin position="1039"/>
        <end position="1049"/>
    </location>
</feature>
<comment type="caution">
    <text evidence="17">The sequence shown here is derived from an EMBL/GenBank/DDBJ whole genome shotgun (WGS) entry which is preliminary data.</text>
</comment>
<evidence type="ECO:0000256" key="9">
    <source>
        <dbReference type="PIRSR" id="PIRSR600175-1"/>
    </source>
</evidence>
<evidence type="ECO:0000256" key="6">
    <source>
        <dbReference type="ARBA" id="ARBA00022847"/>
    </source>
</evidence>
<feature type="transmembrane region" description="Helical" evidence="13">
    <location>
        <begin position="1243"/>
        <end position="1262"/>
    </location>
</feature>
<dbReference type="PANTHER" id="PTHR11616">
    <property type="entry name" value="SODIUM/CHLORIDE DEPENDENT TRANSPORTER"/>
    <property type="match status" value="1"/>
</dbReference>
<feature type="transmembrane region" description="Helical" evidence="13">
    <location>
        <begin position="6"/>
        <end position="28"/>
    </location>
</feature>
<feature type="binding site" evidence="9">
    <location>
        <position position="1428"/>
    </location>
    <ligand>
        <name>Na(+)</name>
        <dbReference type="ChEBI" id="CHEBI:29101"/>
        <label>1</label>
    </ligand>
</feature>
<comment type="subcellular location">
    <subcellularLocation>
        <location evidence="1">Membrane</location>
        <topology evidence="1">Multi-pass membrane protein</topology>
    </subcellularLocation>
</comment>
<proteinExistence type="inferred from homology"/>
<evidence type="ECO:0000256" key="7">
    <source>
        <dbReference type="ARBA" id="ARBA00022989"/>
    </source>
</evidence>
<feature type="region of interest" description="Disordered" evidence="12">
    <location>
        <begin position="522"/>
        <end position="546"/>
    </location>
</feature>
<keyword evidence="9" id="KW-0479">Metal-binding</keyword>
<evidence type="ECO:0000256" key="2">
    <source>
        <dbReference type="ARBA" id="ARBA00006459"/>
    </source>
</evidence>
<gene>
    <name evidence="17" type="ORF">V1477_006492</name>
</gene>
<dbReference type="GO" id="GO:0016020">
    <property type="term" value="C:membrane"/>
    <property type="evidence" value="ECO:0007669"/>
    <property type="project" value="UniProtKB-SubCell"/>
</dbReference>
<dbReference type="InterPro" id="IPR037272">
    <property type="entry name" value="SNS_sf"/>
</dbReference>
<feature type="transmembrane region" description="Helical" evidence="13">
    <location>
        <begin position="706"/>
        <end position="724"/>
    </location>
</feature>
<dbReference type="FunFam" id="2.60.40.420:FF:000045">
    <property type="entry name" value="Laccase 2"/>
    <property type="match status" value="1"/>
</dbReference>
<dbReference type="InterPro" id="IPR001117">
    <property type="entry name" value="Cu-oxidase_2nd"/>
</dbReference>
<evidence type="ECO:0000256" key="3">
    <source>
        <dbReference type="ARBA" id="ARBA00010609"/>
    </source>
</evidence>
<evidence type="ECO:0000259" key="15">
    <source>
        <dbReference type="Pfam" id="PF07731"/>
    </source>
</evidence>
<evidence type="ECO:0000256" key="10">
    <source>
        <dbReference type="PIRSR" id="PIRSR600175-2"/>
    </source>
</evidence>
<keyword evidence="4 11" id="KW-0813">Transport</keyword>
<feature type="domain" description="Plastocyanin-like" evidence="15">
    <location>
        <begin position="545"/>
        <end position="654"/>
    </location>
</feature>
<keyword evidence="10" id="KW-1015">Disulfide bond</keyword>
<dbReference type="CDD" id="cd13858">
    <property type="entry name" value="CuRO_1_tcLCC2_insect_like"/>
    <property type="match status" value="1"/>
</dbReference>
<feature type="domain" description="Plastocyanin-like" evidence="14">
    <location>
        <begin position="265"/>
        <end position="405"/>
    </location>
</feature>
<name>A0ABD2CJZ0_VESMC</name>
<feature type="compositionally biased region" description="Basic and acidic residues" evidence="12">
    <location>
        <begin position="525"/>
        <end position="534"/>
    </location>
</feature>
<protein>
    <recommendedName>
        <fullName evidence="11">Transporter</fullName>
    </recommendedName>
</protein>
<dbReference type="PROSITE" id="PS00610">
    <property type="entry name" value="NA_NEUROTRAN_SYMP_1"/>
    <property type="match status" value="1"/>
</dbReference>
<keyword evidence="8 13" id="KW-0472">Membrane</keyword>
<dbReference type="InterPro" id="IPR011707">
    <property type="entry name" value="Cu-oxidase-like_N"/>
</dbReference>
<keyword evidence="9" id="KW-0915">Sodium</keyword>
<feature type="region of interest" description="Disordered" evidence="12">
    <location>
        <begin position="938"/>
        <end position="980"/>
    </location>
</feature>
<evidence type="ECO:0000256" key="5">
    <source>
        <dbReference type="ARBA" id="ARBA00022692"/>
    </source>
</evidence>
<feature type="binding site" evidence="9">
    <location>
        <position position="1081"/>
    </location>
    <ligand>
        <name>Na(+)</name>
        <dbReference type="ChEBI" id="CHEBI:29101"/>
        <label>1</label>
    </ligand>
</feature>
<feature type="binding site" evidence="9">
    <location>
        <position position="1429"/>
    </location>
    <ligand>
        <name>Na(+)</name>
        <dbReference type="ChEBI" id="CHEBI:29101"/>
        <label>1</label>
    </ligand>
</feature>
<reference evidence="17 18" key="1">
    <citation type="journal article" date="2024" name="Ann. Entomol. Soc. Am.">
        <title>Genomic analyses of the southern and eastern yellowjacket wasps (Hymenoptera: Vespidae) reveal evolutionary signatures of social life.</title>
        <authorList>
            <person name="Catto M.A."/>
            <person name="Caine P.B."/>
            <person name="Orr S.E."/>
            <person name="Hunt B.G."/>
            <person name="Goodisman M.A.D."/>
        </authorList>
    </citation>
    <scope>NUCLEOTIDE SEQUENCE [LARGE SCALE GENOMIC DNA]</scope>
    <source>
        <strain evidence="17">232</strain>
        <tissue evidence="17">Head and thorax</tissue>
    </source>
</reference>
<feature type="transmembrane region" description="Helical" evidence="13">
    <location>
        <begin position="1274"/>
        <end position="1293"/>
    </location>
</feature>
<dbReference type="SUPFAM" id="SSF161070">
    <property type="entry name" value="SNF-like"/>
    <property type="match status" value="1"/>
</dbReference>
<dbReference type="Proteomes" id="UP001607303">
    <property type="component" value="Unassembled WGS sequence"/>
</dbReference>
<dbReference type="Gene3D" id="2.60.40.420">
    <property type="entry name" value="Cupredoxins - blue copper proteins"/>
    <property type="match status" value="3"/>
</dbReference>
<feature type="transmembrane region" description="Helical" evidence="13">
    <location>
        <begin position="1098"/>
        <end position="1117"/>
    </location>
</feature>
<dbReference type="Pfam" id="PF07731">
    <property type="entry name" value="Cu-oxidase_2"/>
    <property type="match status" value="1"/>
</dbReference>
<evidence type="ECO:0000256" key="12">
    <source>
        <dbReference type="SAM" id="MobiDB-lite"/>
    </source>
</evidence>
<evidence type="ECO:0000256" key="11">
    <source>
        <dbReference type="RuleBase" id="RU003732"/>
    </source>
</evidence>
<evidence type="ECO:0000313" key="18">
    <source>
        <dbReference type="Proteomes" id="UP001607303"/>
    </source>
</evidence>
<comment type="similarity">
    <text evidence="3">Belongs to the multicopper oxidase family.</text>
</comment>
<feature type="transmembrane region" description="Helical" evidence="13">
    <location>
        <begin position="1564"/>
        <end position="1590"/>
    </location>
</feature>
<dbReference type="InterPro" id="IPR008972">
    <property type="entry name" value="Cupredoxin"/>
</dbReference>
<feature type="binding site" evidence="9">
    <location>
        <position position="1085"/>
    </location>
    <ligand>
        <name>Na(+)</name>
        <dbReference type="ChEBI" id="CHEBI:29101"/>
        <label>1</label>
    </ligand>
</feature>
<dbReference type="CDD" id="cd13905">
    <property type="entry name" value="CuRO_3_tcLLC2_insect_like"/>
    <property type="match status" value="1"/>
</dbReference>
<feature type="transmembrane region" description="Helical" evidence="13">
    <location>
        <begin position="1455"/>
        <end position="1479"/>
    </location>
</feature>
<evidence type="ECO:0000256" key="8">
    <source>
        <dbReference type="ARBA" id="ARBA00023136"/>
    </source>
</evidence>
<dbReference type="PANTHER" id="PTHR11616:SF254">
    <property type="entry name" value="TRANSPORTER"/>
    <property type="match status" value="1"/>
</dbReference>
<keyword evidence="5 11" id="KW-0812">Transmembrane</keyword>
<dbReference type="EMBL" id="JAYRBN010000046">
    <property type="protein sequence ID" value="KAL2745075.1"/>
    <property type="molecule type" value="Genomic_DNA"/>
</dbReference>
<comment type="similarity">
    <text evidence="2 11">Belongs to the sodium:neurotransmitter symporter (SNF) (TC 2.A.22) family.</text>
</comment>
<accession>A0ABD2CJZ0</accession>
<feature type="binding site" evidence="9">
    <location>
        <position position="1425"/>
    </location>
    <ligand>
        <name>Na(+)</name>
        <dbReference type="ChEBI" id="CHEBI:29101"/>
        <label>1</label>
    </ligand>
</feature>
<dbReference type="InterPro" id="IPR011706">
    <property type="entry name" value="Cu-oxidase_C"/>
</dbReference>
<dbReference type="PROSITE" id="PS50267">
    <property type="entry name" value="NA_NEUROTRAN_SYMP_3"/>
    <property type="match status" value="1"/>
</dbReference>
<evidence type="ECO:0000256" key="4">
    <source>
        <dbReference type="ARBA" id="ARBA00022448"/>
    </source>
</evidence>
<dbReference type="InterPro" id="IPR000175">
    <property type="entry name" value="Na/ntran_symport"/>
</dbReference>
<feature type="disulfide bond" evidence="10">
    <location>
        <begin position="1186"/>
        <end position="1195"/>
    </location>
</feature>
<feature type="domain" description="Plastocyanin-like" evidence="16">
    <location>
        <begin position="139"/>
        <end position="246"/>
    </location>
</feature>
<dbReference type="Pfam" id="PF07732">
    <property type="entry name" value="Cu-oxidase_3"/>
    <property type="match status" value="1"/>
</dbReference>
<dbReference type="Pfam" id="PF00394">
    <property type="entry name" value="Cu-oxidase"/>
    <property type="match status" value="1"/>
</dbReference>
<evidence type="ECO:0000256" key="1">
    <source>
        <dbReference type="ARBA" id="ARBA00004141"/>
    </source>
</evidence>
<sequence>MLLRCAIFVGLVSVVATIIYLTPIPVILDFHIIPNYTNCFVDNVTMYIRKEANRTVSPSTYVLRCFVVVMMIAAAATFLHLNNYRPKQTFLSCDRPCHHLDWPMICRVKLTLEVFQSLSKSCGNCLSNETACLANNCVSADGQRRGIMTANRQMPGPSIQVCENDILVVDVVNKLPGKAAAIHWRGQSQIETPCMDGTPLVTQCPIPSYTTFQYKFRASAAGTHLWHAHAGADITNGVFGSLIVRQADIRDPQRAFYDVDDPNHVILVTHWQHSPEMSLDHGHTKPAILLVNGKGRQMNGPKVPYTTFTVVPGRRHRFRAANAGGAGSCPIRISIDNHSLYLITLDGHPIEPRYVTSITLAKGERADFILKASKKTSSYWMNISTPKKCGTIPVYGAAIIKYQGSPVDRLETTNSDDIPVDQSEDQEMDTNRVAMTTVYDETCNNLENFCINEIRGMRKMPKFLTTKTDLTIYLPINYMVQSTDSIEDGGVDIKSLNVNNVTFTYPSSPLLTQSGDIPKGLLCTGKDEDDHNENNETTSSSRNCHNDNRDANDTCECVHMRYIPLGATVEIILLDQAGMDDLVYHLHGYNFYVVGVQKFDRSMSLDDVKHLDRKELLFSRNLDCAPSKDTITVPKFGAVALRFKANNPGYWMLRDEHAVDWTRGLDVILQVGQPNEMIAAPQDFPKCGSFHKVFREYAKVAVGPDFIHTLPSLLILTAMTLLLWKHPPNSKWFFQVTNGFPLIYKTFQITTAWAAIDTVFWSWLIFQRILYCMVWIYWSYETEYRDIVYPWWQRVWSLYYPSPTQSPVLSAGFISWIISMSLSVLALACAISTRRVRAFLDDFSIILQDLFITIKHYIEYLMKKIREIALSWDSDKSSCDGADGSDVSSLCEDYGSEISNIKQSKRQQVHPICYGTNWTPKPNFLSFGKEAQRKASMKSVHTVTGVTETQRAEKFSPRRHKRGCHTAIPSNSSDKSSGIRGNLLTNVHLNQRNREAMAEKMYYWDGEKNQTDSDQTFIEFKAKSAATAGKKKKEESHAVTKTSSSSNQERSTDFVSREEDAERGGWDNKLDFLFSCISVSVGLGNVWRFPYLCYKNGGGAFLITYGIAMLFCGIPIFFQEVAIGQYLGAGGMTLVSQLCPLLQGVGYATMTIVFFLDIYYCIIIAWTLFYLISTFINLPGVPWSSCGHWWNTENCFDASVESKISSDTNDTMNMTYHHTTPVEEFYERRVLGITSGIENIGGIQWELLGCLILGWLLVYFIIRRGLHQSGKIIWFSALFPYVVLFILLGRAVTLEGSYDGLLYYVTPRWKELLSPGPWIDGTTQIFFAYSIGTGALPALGSYNRFHHNCYRDALITCVVNTLTCLLAGCLTFSILGHIALEQGTEVSEVVKSGPGLVFLTYPEVVLKLPGAPIWAIIFFVMLLILGIDSEFCIVDSFITGIIDNWPNLRPHRSKFTIVICTLMFCLGLPMVTNGGVYIFQLMDFYSASGMSILWVCFFQTIAISWFFGAQKFCDCVHQMMGIRLNKFWYICWIFFAPVIMAFIFIFQCVLYKPLKYGNEYEYPIWAEIVGFCLSISSMIWIPLYAIYYVFVTPGSIKENISKGLKPNIKSHPKLPKGEKSTVIPMSESSAGLITKNRTNEGCAIYRADLTFLINLVFNSR</sequence>
<evidence type="ECO:0000259" key="14">
    <source>
        <dbReference type="Pfam" id="PF00394"/>
    </source>
</evidence>
<feature type="compositionally biased region" description="Polar residues" evidence="12">
    <location>
        <begin position="939"/>
        <end position="949"/>
    </location>
</feature>
<dbReference type="SUPFAM" id="SSF49503">
    <property type="entry name" value="Cupredoxins"/>
    <property type="match status" value="3"/>
</dbReference>
<dbReference type="Pfam" id="PF00209">
    <property type="entry name" value="SNF"/>
    <property type="match status" value="1"/>
</dbReference>
<dbReference type="CDD" id="cd13884">
    <property type="entry name" value="CuRO_2_tcLCC_insect_like"/>
    <property type="match status" value="1"/>
</dbReference>
<feature type="transmembrane region" description="Helical" evidence="13">
    <location>
        <begin position="1485"/>
        <end position="1507"/>
    </location>
</feature>
<dbReference type="GO" id="GO:0015293">
    <property type="term" value="F:symporter activity"/>
    <property type="evidence" value="ECO:0007669"/>
    <property type="project" value="UniProtKB-KW"/>
</dbReference>
<dbReference type="CDD" id="cd11496">
    <property type="entry name" value="SLC6sbd-TauT-like"/>
    <property type="match status" value="1"/>
</dbReference>
<evidence type="ECO:0000313" key="17">
    <source>
        <dbReference type="EMBL" id="KAL2745075.1"/>
    </source>
</evidence>
<feature type="transmembrane region" description="Helical" evidence="13">
    <location>
        <begin position="1154"/>
        <end position="1176"/>
    </location>
</feature>
<keyword evidence="6 11" id="KW-0769">Symport</keyword>
<feature type="transmembrane region" description="Helical" evidence="13">
    <location>
        <begin position="1527"/>
        <end position="1552"/>
    </location>
</feature>
<feature type="binding site" evidence="9">
    <location>
        <position position="1360"/>
    </location>
    <ligand>
        <name>Na(+)</name>
        <dbReference type="ChEBI" id="CHEBI:29101"/>
        <label>1</label>
    </ligand>
</feature>
<dbReference type="PRINTS" id="PR00176">
    <property type="entry name" value="NANEUSMPORT"/>
</dbReference>
<keyword evidence="18" id="KW-1185">Reference proteome</keyword>
<feature type="region of interest" description="Disordered" evidence="12">
    <location>
        <begin position="1029"/>
        <end position="1059"/>
    </location>
</feature>
<keyword evidence="7 13" id="KW-1133">Transmembrane helix</keyword>